<dbReference type="Pfam" id="PF05036">
    <property type="entry name" value="SPOR"/>
    <property type="match status" value="1"/>
</dbReference>
<dbReference type="InterPro" id="IPR007730">
    <property type="entry name" value="SPOR-like_dom"/>
</dbReference>
<evidence type="ECO:0000313" key="4">
    <source>
        <dbReference type="EMBL" id="NHQ74093.1"/>
    </source>
</evidence>
<sequence>MKVTRVLAIAVIAASVGVGFVQAQSMASKDVPAEFPPSSFEGRQYVDSKGCVFIRAGIDGNTSWIPRMTRSREVLCGFQPSIAKAKPAAEPAQPAARKVARSRPEKTSQPAPSNAEHKRAPATAPARKKPIVITRPRTARTEKPQETAPAAVKTVKPVRTAPSAPAKTEVSSCQGGSAISTRYMGSGDVRCGPQTAPHVTYVQGGGGSGATTRPARVIQTQPVRQTASANTHAAPRSYSQTGPGAPATQRQPVRVVPRHVYENQQNAKGTYIPDGYKPVWDDDRLNPQRAHQTLHGMAQMEVAWSKTVPRYLIDRRTGRDITYKYPGLQYPYTSFEQQRAAGVTISTRGQVVPDPVRVTRGTRSTTRKVAERQAPRAVVSTRSKAPEKAASHRYIQIGVFADRGQAQRAAQKIAARGLPARLAKMTRGGKSYTVMTTGPFRTQSDLQTALTRVRGAGFSNARLRN</sequence>
<name>A0A967BC64_9RHOB</name>
<evidence type="ECO:0000256" key="2">
    <source>
        <dbReference type="SAM" id="SignalP"/>
    </source>
</evidence>
<keyword evidence="2" id="KW-0732">Signal</keyword>
<feature type="domain" description="SPOR" evidence="3">
    <location>
        <begin position="387"/>
        <end position="465"/>
    </location>
</feature>
<gene>
    <name evidence="4" type="ORF">HAT86_06385</name>
</gene>
<dbReference type="RefSeq" id="WP_167194606.1">
    <property type="nucleotide sequence ID" value="NZ_JAAORB010000008.1"/>
</dbReference>
<organism evidence="4 5">
    <name type="scientific">Roseovarius gahaiensis</name>
    <dbReference type="NCBI Taxonomy" id="2716691"/>
    <lineage>
        <taxon>Bacteria</taxon>
        <taxon>Pseudomonadati</taxon>
        <taxon>Pseudomonadota</taxon>
        <taxon>Alphaproteobacteria</taxon>
        <taxon>Rhodobacterales</taxon>
        <taxon>Roseobacteraceae</taxon>
        <taxon>Roseovarius</taxon>
    </lineage>
</organism>
<feature type="region of interest" description="Disordered" evidence="1">
    <location>
        <begin position="223"/>
        <end position="250"/>
    </location>
</feature>
<dbReference type="Proteomes" id="UP000639775">
    <property type="component" value="Unassembled WGS sequence"/>
</dbReference>
<comment type="caution">
    <text evidence="4">The sequence shown here is derived from an EMBL/GenBank/DDBJ whole genome shotgun (WGS) entry which is preliminary data.</text>
</comment>
<dbReference type="SUPFAM" id="SSF110997">
    <property type="entry name" value="Sporulation related repeat"/>
    <property type="match status" value="1"/>
</dbReference>
<dbReference type="GO" id="GO:0042834">
    <property type="term" value="F:peptidoglycan binding"/>
    <property type="evidence" value="ECO:0007669"/>
    <property type="project" value="InterPro"/>
</dbReference>
<feature type="compositionally biased region" description="Polar residues" evidence="1">
    <location>
        <begin position="223"/>
        <end position="242"/>
    </location>
</feature>
<feature type="region of interest" description="Disordered" evidence="1">
    <location>
        <begin position="85"/>
        <end position="151"/>
    </location>
</feature>
<keyword evidence="5" id="KW-1185">Reference proteome</keyword>
<dbReference type="AlphaFoldDB" id="A0A967BC64"/>
<dbReference type="EMBL" id="JAAORB010000008">
    <property type="protein sequence ID" value="NHQ74093.1"/>
    <property type="molecule type" value="Genomic_DNA"/>
</dbReference>
<dbReference type="Gene3D" id="3.30.70.1070">
    <property type="entry name" value="Sporulation related repeat"/>
    <property type="match status" value="1"/>
</dbReference>
<proteinExistence type="predicted"/>
<accession>A0A967BC64</accession>
<evidence type="ECO:0000259" key="3">
    <source>
        <dbReference type="PROSITE" id="PS51724"/>
    </source>
</evidence>
<protein>
    <recommendedName>
        <fullName evidence="3">SPOR domain-containing protein</fullName>
    </recommendedName>
</protein>
<dbReference type="PROSITE" id="PS51724">
    <property type="entry name" value="SPOR"/>
    <property type="match status" value="1"/>
</dbReference>
<evidence type="ECO:0000256" key="1">
    <source>
        <dbReference type="SAM" id="MobiDB-lite"/>
    </source>
</evidence>
<dbReference type="InterPro" id="IPR036680">
    <property type="entry name" value="SPOR-like_sf"/>
</dbReference>
<feature type="chain" id="PRO_5036902398" description="SPOR domain-containing protein" evidence="2">
    <location>
        <begin position="24"/>
        <end position="465"/>
    </location>
</feature>
<evidence type="ECO:0000313" key="5">
    <source>
        <dbReference type="Proteomes" id="UP000639775"/>
    </source>
</evidence>
<feature type="signal peptide" evidence="2">
    <location>
        <begin position="1"/>
        <end position="23"/>
    </location>
</feature>
<feature type="compositionally biased region" description="Low complexity" evidence="1">
    <location>
        <begin position="85"/>
        <end position="97"/>
    </location>
</feature>
<reference evidence="4" key="1">
    <citation type="submission" date="2020-03" db="EMBL/GenBank/DDBJ databases">
        <title>Roseovarius gahaiensis sp. nov., isolated from Gahai Saline Lake, China.</title>
        <authorList>
            <person name="Sun X."/>
        </authorList>
    </citation>
    <scope>NUCLEOTIDE SEQUENCE</scope>
    <source>
        <strain evidence="4">GH877</strain>
    </source>
</reference>